<feature type="domain" description="Glycosyltransferase RgtA/B/C/D-like" evidence="9">
    <location>
        <begin position="66"/>
        <end position="219"/>
    </location>
</feature>
<dbReference type="PANTHER" id="PTHR33908:SF11">
    <property type="entry name" value="MEMBRANE PROTEIN"/>
    <property type="match status" value="1"/>
</dbReference>
<dbReference type="InterPro" id="IPR038731">
    <property type="entry name" value="RgtA/B/C-like"/>
</dbReference>
<evidence type="ECO:0000313" key="10">
    <source>
        <dbReference type="EMBL" id="MEK0085310.1"/>
    </source>
</evidence>
<keyword evidence="6 8" id="KW-1133">Transmembrane helix</keyword>
<dbReference type="RefSeq" id="WP_418161159.1">
    <property type="nucleotide sequence ID" value="NZ_JBBLZC010000025.1"/>
</dbReference>
<accession>A0ABU8XVS8</accession>
<dbReference type="GO" id="GO:0016757">
    <property type="term" value="F:glycosyltransferase activity"/>
    <property type="evidence" value="ECO:0007669"/>
    <property type="project" value="UniProtKB-KW"/>
</dbReference>
<dbReference type="PANTHER" id="PTHR33908">
    <property type="entry name" value="MANNOSYLTRANSFERASE YKCB-RELATED"/>
    <property type="match status" value="1"/>
</dbReference>
<feature type="transmembrane region" description="Helical" evidence="8">
    <location>
        <begin position="188"/>
        <end position="204"/>
    </location>
</feature>
<protein>
    <submittedName>
        <fullName evidence="10">Glycosyltransferase family 39 protein</fullName>
        <ecNumber evidence="10">2.4.-.-</ecNumber>
    </submittedName>
</protein>
<keyword evidence="2" id="KW-1003">Cell membrane</keyword>
<feature type="transmembrane region" description="Helical" evidence="8">
    <location>
        <begin position="297"/>
        <end position="316"/>
    </location>
</feature>
<dbReference type="EMBL" id="JBBLZC010000025">
    <property type="protein sequence ID" value="MEK0085310.1"/>
    <property type="molecule type" value="Genomic_DNA"/>
</dbReference>
<keyword evidence="4 10" id="KW-0808">Transferase</keyword>
<comment type="subcellular location">
    <subcellularLocation>
        <location evidence="1">Cell membrane</location>
        <topology evidence="1">Multi-pass membrane protein</topology>
    </subcellularLocation>
</comment>
<feature type="transmembrane region" description="Helical" evidence="8">
    <location>
        <begin position="113"/>
        <end position="130"/>
    </location>
</feature>
<comment type="caution">
    <text evidence="10">The sequence shown here is derived from an EMBL/GenBank/DDBJ whole genome shotgun (WGS) entry which is preliminary data.</text>
</comment>
<evidence type="ECO:0000256" key="5">
    <source>
        <dbReference type="ARBA" id="ARBA00022692"/>
    </source>
</evidence>
<feature type="transmembrane region" description="Helical" evidence="8">
    <location>
        <begin position="328"/>
        <end position="346"/>
    </location>
</feature>
<organism evidence="10 11">
    <name type="scientific">Benzoatithermus flavus</name>
    <dbReference type="NCBI Taxonomy" id="3108223"/>
    <lineage>
        <taxon>Bacteria</taxon>
        <taxon>Pseudomonadati</taxon>
        <taxon>Pseudomonadota</taxon>
        <taxon>Alphaproteobacteria</taxon>
        <taxon>Geminicoccales</taxon>
        <taxon>Geminicoccaceae</taxon>
        <taxon>Benzoatithermus</taxon>
    </lineage>
</organism>
<name>A0ABU8XVS8_9PROT</name>
<evidence type="ECO:0000256" key="4">
    <source>
        <dbReference type="ARBA" id="ARBA00022679"/>
    </source>
</evidence>
<keyword evidence="7 8" id="KW-0472">Membrane</keyword>
<evidence type="ECO:0000259" key="9">
    <source>
        <dbReference type="Pfam" id="PF13231"/>
    </source>
</evidence>
<evidence type="ECO:0000313" key="11">
    <source>
        <dbReference type="Proteomes" id="UP001375743"/>
    </source>
</evidence>
<feature type="transmembrane region" description="Helical" evidence="8">
    <location>
        <begin position="136"/>
        <end position="156"/>
    </location>
</feature>
<feature type="transmembrane region" description="Helical" evidence="8">
    <location>
        <begin position="211"/>
        <end position="230"/>
    </location>
</feature>
<evidence type="ECO:0000256" key="6">
    <source>
        <dbReference type="ARBA" id="ARBA00022989"/>
    </source>
</evidence>
<gene>
    <name evidence="10" type="ORF">U1T56_19335</name>
</gene>
<dbReference type="EC" id="2.4.-.-" evidence="10"/>
<dbReference type="InterPro" id="IPR050297">
    <property type="entry name" value="LipidA_mod_glycosyltrf_83"/>
</dbReference>
<keyword evidence="11" id="KW-1185">Reference proteome</keyword>
<dbReference type="Pfam" id="PF13231">
    <property type="entry name" value="PMT_2"/>
    <property type="match status" value="1"/>
</dbReference>
<proteinExistence type="predicted"/>
<evidence type="ECO:0000256" key="2">
    <source>
        <dbReference type="ARBA" id="ARBA00022475"/>
    </source>
</evidence>
<sequence length="514" mass="56006">MAHEGEDGRARCPRLLLGAILLLGALLRVLALGAESLWSDEGFTWWWAQQPLVELWGANGRLETNPPLYYTLQHLWLVFGDSETALRSLPALFGIATIPLAYAAGRVVGGRRAGLLAALLLATSAVHVYYSQEARAYTLLTAAATLAVLGFLRFLATNDPPPATGGRQGLAAYALGTTAALYAHNTALFLPLIANLAALLWWVARARRERRFLLAWLLANLGPFLLWLGWLPVVLTQAGGAPTIAWLQQPALPSAVREALRLYSFRYLAAPWLDLAAPVALLAGWGVLAAPPRRRPLALVLLAFVAGVPALTYLAGLLGRPLWVERTLLWPLPLGLALLATGLLAVRPRGLGLVLLALLAVIQAGNLRGLHALPQKPPMRALAADLARDWRAGDGLLLLPQGIQFSAAYYLRRHGRMLEAVGLGEDPERLAPSPLVLAHPLRPPVGLPVVHASLATLDERLQRWERVWLLARRRDRLDPDGRVMAKLARFGPVARVQHYPPYLELILIDRARGP</sequence>
<reference evidence="10 11" key="1">
    <citation type="submission" date="2024-01" db="EMBL/GenBank/DDBJ databases">
        <title>Multi-omics insights into the function and evolution of sodium benzoate biodegradation pathways in Benzoatithermus flavus gen. nov., sp. nov. from hot spring.</title>
        <authorList>
            <person name="Hu C.-J."/>
            <person name="Li W.-J."/>
        </authorList>
    </citation>
    <scope>NUCLEOTIDE SEQUENCE [LARGE SCALE GENOMIC DNA]</scope>
    <source>
        <strain evidence="10 11">SYSU G07066</strain>
    </source>
</reference>
<keyword evidence="3 10" id="KW-0328">Glycosyltransferase</keyword>
<keyword evidence="5 8" id="KW-0812">Transmembrane</keyword>
<evidence type="ECO:0000256" key="1">
    <source>
        <dbReference type="ARBA" id="ARBA00004651"/>
    </source>
</evidence>
<evidence type="ECO:0000256" key="8">
    <source>
        <dbReference type="SAM" id="Phobius"/>
    </source>
</evidence>
<feature type="transmembrane region" description="Helical" evidence="8">
    <location>
        <begin position="269"/>
        <end position="290"/>
    </location>
</feature>
<feature type="transmembrane region" description="Helical" evidence="8">
    <location>
        <begin position="353"/>
        <end position="370"/>
    </location>
</feature>
<evidence type="ECO:0000256" key="7">
    <source>
        <dbReference type="ARBA" id="ARBA00023136"/>
    </source>
</evidence>
<evidence type="ECO:0000256" key="3">
    <source>
        <dbReference type="ARBA" id="ARBA00022676"/>
    </source>
</evidence>
<dbReference type="Proteomes" id="UP001375743">
    <property type="component" value="Unassembled WGS sequence"/>
</dbReference>